<feature type="region of interest" description="Disordered" evidence="3">
    <location>
        <begin position="66"/>
        <end position="145"/>
    </location>
</feature>
<reference evidence="5 6" key="1">
    <citation type="journal article" date="2023" name="Commun. Biol.">
        <title>Genome analysis of Parmales, the sister group of diatoms, reveals the evolutionary specialization of diatoms from phago-mixotrophs to photoautotrophs.</title>
        <authorList>
            <person name="Ban H."/>
            <person name="Sato S."/>
            <person name="Yoshikawa S."/>
            <person name="Yamada K."/>
            <person name="Nakamura Y."/>
            <person name="Ichinomiya M."/>
            <person name="Sato N."/>
            <person name="Blanc-Mathieu R."/>
            <person name="Endo H."/>
            <person name="Kuwata A."/>
            <person name="Ogata H."/>
        </authorList>
    </citation>
    <scope>NUCLEOTIDE SEQUENCE [LARGE SCALE GENOMIC DNA]</scope>
</reference>
<dbReference type="EMBL" id="BRYB01001781">
    <property type="protein sequence ID" value="GMI33591.1"/>
    <property type="molecule type" value="Genomic_DNA"/>
</dbReference>
<dbReference type="InterPro" id="IPR027417">
    <property type="entry name" value="P-loop_NTPase"/>
</dbReference>
<dbReference type="InterPro" id="IPR041569">
    <property type="entry name" value="AAA_lid_3"/>
</dbReference>
<dbReference type="SUPFAM" id="SSF52540">
    <property type="entry name" value="P-loop containing nucleoside triphosphate hydrolases"/>
    <property type="match status" value="2"/>
</dbReference>
<evidence type="ECO:0000313" key="5">
    <source>
        <dbReference type="EMBL" id="GMI33591.1"/>
    </source>
</evidence>
<dbReference type="SMART" id="SM00382">
    <property type="entry name" value="AAA"/>
    <property type="match status" value="2"/>
</dbReference>
<dbReference type="PANTHER" id="PTHR23077:SF171">
    <property type="entry name" value="NUCLEAR VALOSIN-CONTAINING PROTEIN-LIKE"/>
    <property type="match status" value="1"/>
</dbReference>
<dbReference type="Pfam" id="PF17862">
    <property type="entry name" value="AAA_lid_3"/>
    <property type="match status" value="2"/>
</dbReference>
<feature type="compositionally biased region" description="Basic and acidic residues" evidence="3">
    <location>
        <begin position="125"/>
        <end position="136"/>
    </location>
</feature>
<keyword evidence="2" id="KW-0067">ATP-binding</keyword>
<keyword evidence="6" id="KW-1185">Reference proteome</keyword>
<name>A0ABQ6MVM6_9STRA</name>
<feature type="compositionally biased region" description="Low complexity" evidence="3">
    <location>
        <begin position="170"/>
        <end position="179"/>
    </location>
</feature>
<dbReference type="InterPro" id="IPR003960">
    <property type="entry name" value="ATPase_AAA_CS"/>
</dbReference>
<evidence type="ECO:0000259" key="4">
    <source>
        <dbReference type="SMART" id="SM00382"/>
    </source>
</evidence>
<dbReference type="Gene3D" id="3.40.50.300">
    <property type="entry name" value="P-loop containing nucleotide triphosphate hydrolases"/>
    <property type="match status" value="2"/>
</dbReference>
<comment type="caution">
    <text evidence="5">The sequence shown here is derived from an EMBL/GenBank/DDBJ whole genome shotgun (WGS) entry which is preliminary data.</text>
</comment>
<feature type="compositionally biased region" description="Gly residues" evidence="3">
    <location>
        <begin position="874"/>
        <end position="895"/>
    </location>
</feature>
<proteinExistence type="predicted"/>
<feature type="compositionally biased region" description="Low complexity" evidence="3">
    <location>
        <begin position="210"/>
        <end position="231"/>
    </location>
</feature>
<feature type="compositionally biased region" description="Low complexity" evidence="3">
    <location>
        <begin position="66"/>
        <end position="79"/>
    </location>
</feature>
<accession>A0ABQ6MVM6</accession>
<feature type="compositionally biased region" description="Basic and acidic residues" evidence="3">
    <location>
        <begin position="851"/>
        <end position="866"/>
    </location>
</feature>
<evidence type="ECO:0000256" key="1">
    <source>
        <dbReference type="ARBA" id="ARBA00022741"/>
    </source>
</evidence>
<feature type="compositionally biased region" description="Polar residues" evidence="3">
    <location>
        <begin position="157"/>
        <end position="166"/>
    </location>
</feature>
<feature type="non-terminal residue" evidence="5">
    <location>
        <position position="895"/>
    </location>
</feature>
<feature type="compositionally biased region" description="Low complexity" evidence="3">
    <location>
        <begin position="87"/>
        <end position="101"/>
    </location>
</feature>
<dbReference type="InterPro" id="IPR003959">
    <property type="entry name" value="ATPase_AAA_core"/>
</dbReference>
<sequence>MSAKSLVDAKMLHHVKKFASSSSSPDLSSQSSVDSCVSFLLRNHREYQRKQAPSLRAAVSLALSQLSPPAPPAAAAVPANPAPARAPSPTTTPSSSAAASPSGPPPADPSLSKKRKPAPDEGEGSEEREARAREAVAMRGNGNALNNAIRSKYNAQTSTTPLNINPPQHPSGNPSSLSLPPTPPSSHPSPSAADLRHPATQTKKKLLKKSPGTFRHSSSSSPGPPDSQFGSLAERPTARYADLGGVESILQTVRELIEYPLSHPEIYSHIGVEPPRGILLHGPPGCGKTLLANAMAGQLGVSFLKISAPEIVSGMSGESEQKVREIFGAAVDNAPAILFIDEVDAIMSKRDGNARGMEKRIVAQLLTCMDGLAMENTGNKPVMVIGATNRPDSLDSALRRAGRFDREICMGVPDERARCRILKVMTSKMRLSGDFDFDAIAKKTPGYVGADIRSLTKEAAVIAINRIFKDMLNLNLIGTPTAGNGQSGTSLMSDPPAAAASQVPFQAIPLSPSQLEPLSVTMDDFLQAVKTVQPSSKREGFATVPDVTWSQIGALSDIRSELEISILEPIANPERFEQLGLSMPAGVMLYGPPGCGKTLLAKAIANESGANFISVKGPELLDKYVGESERAVRQVFERARASSPCVVFFDELDSLCPRRGSDGGGGGGVSERVVNQLLTELDGLDSRKSVFVIAATNRPELIDPAMLRPGRLDKLMYVPASGEQERRRSECEAVLFRGAKWAVSGEQERRRSEYIPLPSSHDRASIMTALCAHANIASCVDVAALARGARANGYSGADLSALLREAGLACLKENTASKKAEAEGGEKAEVKIQIEGRHFDAAFDAVMPSVSKDDQREYDKIRDRISRARSRQGAGAGAGGGGEGGGGEGEPDGGN</sequence>
<dbReference type="Gene3D" id="1.10.8.60">
    <property type="match status" value="2"/>
</dbReference>
<dbReference type="Pfam" id="PF00004">
    <property type="entry name" value="AAA"/>
    <property type="match status" value="2"/>
</dbReference>
<dbReference type="InterPro" id="IPR003593">
    <property type="entry name" value="AAA+_ATPase"/>
</dbReference>
<feature type="region of interest" description="Disordered" evidence="3">
    <location>
        <begin position="847"/>
        <end position="895"/>
    </location>
</feature>
<dbReference type="PROSITE" id="PS00674">
    <property type="entry name" value="AAA"/>
    <property type="match status" value="1"/>
</dbReference>
<feature type="domain" description="AAA+ ATPase" evidence="4">
    <location>
        <begin position="583"/>
        <end position="722"/>
    </location>
</feature>
<evidence type="ECO:0000256" key="3">
    <source>
        <dbReference type="SAM" id="MobiDB-lite"/>
    </source>
</evidence>
<feature type="region of interest" description="Disordered" evidence="3">
    <location>
        <begin position="157"/>
        <end position="232"/>
    </location>
</feature>
<organism evidence="5 6">
    <name type="scientific">Tetraparma gracilis</name>
    <dbReference type="NCBI Taxonomy" id="2962635"/>
    <lineage>
        <taxon>Eukaryota</taxon>
        <taxon>Sar</taxon>
        <taxon>Stramenopiles</taxon>
        <taxon>Ochrophyta</taxon>
        <taxon>Bolidophyceae</taxon>
        <taxon>Parmales</taxon>
        <taxon>Triparmaceae</taxon>
        <taxon>Tetraparma</taxon>
    </lineage>
</organism>
<dbReference type="Proteomes" id="UP001165060">
    <property type="component" value="Unassembled WGS sequence"/>
</dbReference>
<gene>
    <name evidence="5" type="ORF">TeGR_g1380</name>
</gene>
<feature type="domain" description="AAA+ ATPase" evidence="4">
    <location>
        <begin position="274"/>
        <end position="414"/>
    </location>
</feature>
<dbReference type="InterPro" id="IPR050168">
    <property type="entry name" value="AAA_ATPase_domain"/>
</dbReference>
<protein>
    <recommendedName>
        <fullName evidence="4">AAA+ ATPase domain-containing protein</fullName>
    </recommendedName>
</protein>
<dbReference type="PANTHER" id="PTHR23077">
    <property type="entry name" value="AAA-FAMILY ATPASE"/>
    <property type="match status" value="1"/>
</dbReference>
<evidence type="ECO:0000256" key="2">
    <source>
        <dbReference type="ARBA" id="ARBA00022840"/>
    </source>
</evidence>
<keyword evidence="1" id="KW-0547">Nucleotide-binding</keyword>
<evidence type="ECO:0000313" key="6">
    <source>
        <dbReference type="Proteomes" id="UP001165060"/>
    </source>
</evidence>